<sequence length="104" mass="11799">MQKTTIETFSEITPEQIASWKEQYKEIYKLTVEDKACIVKLADRKTLSFASASGKDPMKFNELILKGCWLGGDIEIQTDDNYFISVAAQLAELVKFKTATLEKL</sequence>
<gene>
    <name evidence="1" type="ORF">NJT12_00060</name>
</gene>
<dbReference type="Proteomes" id="UP001212170">
    <property type="component" value="Unassembled WGS sequence"/>
</dbReference>
<reference evidence="1 2" key="1">
    <citation type="journal article" date="2023" name="Chemosphere">
        <title>Whole genome analysis of Flavobacterium aziz-sancarii sp. nov., isolated from Ardley Island (Antarctica), revealed a rich resistome and bioremediation potential.</title>
        <authorList>
            <person name="Otur C."/>
            <person name="Okay S."/>
            <person name="Kurt-Kizildogan A."/>
        </authorList>
    </citation>
    <scope>NUCLEOTIDE SEQUENCE [LARGE SCALE GENOMIC DNA]</scope>
    <source>
        <strain evidence="1 2">AC</strain>
    </source>
</reference>
<name>A0ABT4W5V1_9FLAO</name>
<proteinExistence type="predicted"/>
<dbReference type="EMBL" id="JAMZNK010000001">
    <property type="protein sequence ID" value="MDA6067995.1"/>
    <property type="molecule type" value="Genomic_DNA"/>
</dbReference>
<organism evidence="1 2">
    <name type="scientific">Flavobacterium azizsancarii</name>
    <dbReference type="NCBI Taxonomy" id="2961580"/>
    <lineage>
        <taxon>Bacteria</taxon>
        <taxon>Pseudomonadati</taxon>
        <taxon>Bacteroidota</taxon>
        <taxon>Flavobacteriia</taxon>
        <taxon>Flavobacteriales</taxon>
        <taxon>Flavobacteriaceae</taxon>
        <taxon>Flavobacterium</taxon>
    </lineage>
</organism>
<evidence type="ECO:0000313" key="1">
    <source>
        <dbReference type="EMBL" id="MDA6067995.1"/>
    </source>
</evidence>
<protein>
    <submittedName>
        <fullName evidence="1">Uncharacterized protein</fullName>
    </submittedName>
</protein>
<keyword evidence="2" id="KW-1185">Reference proteome</keyword>
<evidence type="ECO:0000313" key="2">
    <source>
        <dbReference type="Proteomes" id="UP001212170"/>
    </source>
</evidence>
<dbReference type="RefSeq" id="WP_271333879.1">
    <property type="nucleotide sequence ID" value="NZ_JAMZNK010000001.1"/>
</dbReference>
<accession>A0ABT4W5V1</accession>
<comment type="caution">
    <text evidence="1">The sequence shown here is derived from an EMBL/GenBank/DDBJ whole genome shotgun (WGS) entry which is preliminary data.</text>
</comment>